<name>A0A514JQG0_9ACTN</name>
<dbReference type="RefSeq" id="WP_142194623.1">
    <property type="nucleotide sequence ID" value="NZ_BMSU01000004.1"/>
</dbReference>
<dbReference type="AlphaFoldDB" id="A0A514JQG0"/>
<reference evidence="2 5" key="2">
    <citation type="submission" date="2020-08" db="EMBL/GenBank/DDBJ databases">
        <title>Genomic Encyclopedia of Type Strains, Phase III (KMG-III): the genomes of soil and plant-associated and newly described type strains.</title>
        <authorList>
            <person name="Whitman W."/>
        </authorList>
    </citation>
    <scope>NUCLEOTIDE SEQUENCE [LARGE SCALE GENOMIC DNA]</scope>
    <source>
        <strain evidence="2 5">CECT 3271</strain>
    </source>
</reference>
<dbReference type="Proteomes" id="UP000530412">
    <property type="component" value="Unassembled WGS sequence"/>
</dbReference>
<evidence type="ECO:0000313" key="2">
    <source>
        <dbReference type="EMBL" id="MBA8946206.1"/>
    </source>
</evidence>
<proteinExistence type="predicted"/>
<reference evidence="3 4" key="1">
    <citation type="submission" date="2017-07" db="EMBL/GenBank/DDBJ databases">
        <title>The Complete Genome of Streptomyces asterosporus-ZSY.</title>
        <authorList>
            <person name="Zhang S."/>
        </authorList>
    </citation>
    <scope>NUCLEOTIDE SEQUENCE [LARGE SCALE GENOMIC DNA]</scope>
    <source>
        <strain evidence="3 4">DSM 41452</strain>
    </source>
</reference>
<feature type="transmembrane region" description="Helical" evidence="1">
    <location>
        <begin position="127"/>
        <end position="151"/>
    </location>
</feature>
<dbReference type="KEGG" id="sast:CD934_13415"/>
<dbReference type="OrthoDB" id="4549753at2"/>
<evidence type="ECO:0000313" key="3">
    <source>
        <dbReference type="EMBL" id="QDI69589.1"/>
    </source>
</evidence>
<keyword evidence="1" id="KW-1133">Transmembrane helix</keyword>
<protein>
    <submittedName>
        <fullName evidence="3">Uncharacterized protein</fullName>
    </submittedName>
</protein>
<evidence type="ECO:0000313" key="4">
    <source>
        <dbReference type="Proteomes" id="UP000316215"/>
    </source>
</evidence>
<keyword evidence="1" id="KW-0472">Membrane</keyword>
<dbReference type="EMBL" id="JACJIE010000012">
    <property type="protein sequence ID" value="MBA8946206.1"/>
    <property type="molecule type" value="Genomic_DNA"/>
</dbReference>
<sequence>MTQERVTYRLHPGVSPTAVVRDGPPDALGPAVRLVPDPDRPARDRLRSARAFHLHAENGTPLARVVTEQTLGSRLSGRPAVYLVLDPSGAPVGRIELRRRRAFRPGRTRWTVHPVTGPHLHGYQGRLMWWALWWPLGLPVSLIWLVTSLLGESDGGIRPPRRIIWRDTSGRAHLVFRAVAEDFRLLTSAVDPRLVNALVALHQSFDPSEGAGAEGWYESP</sequence>
<evidence type="ECO:0000256" key="1">
    <source>
        <dbReference type="SAM" id="Phobius"/>
    </source>
</evidence>
<keyword evidence="1" id="KW-0812">Transmembrane</keyword>
<accession>A0A514JQG0</accession>
<evidence type="ECO:0000313" key="5">
    <source>
        <dbReference type="Proteomes" id="UP000530412"/>
    </source>
</evidence>
<keyword evidence="4" id="KW-1185">Reference proteome</keyword>
<dbReference type="Proteomes" id="UP000316215">
    <property type="component" value="Chromosome"/>
</dbReference>
<dbReference type="EMBL" id="CP022310">
    <property type="protein sequence ID" value="QDI69589.1"/>
    <property type="molecule type" value="Genomic_DNA"/>
</dbReference>
<organism evidence="3 4">
    <name type="scientific">Streptomyces calvus</name>
    <dbReference type="NCBI Taxonomy" id="67282"/>
    <lineage>
        <taxon>Bacteria</taxon>
        <taxon>Bacillati</taxon>
        <taxon>Actinomycetota</taxon>
        <taxon>Actinomycetes</taxon>
        <taxon>Kitasatosporales</taxon>
        <taxon>Streptomycetaceae</taxon>
        <taxon>Streptomyces</taxon>
    </lineage>
</organism>
<gene>
    <name evidence="3" type="ORF">CD934_13415</name>
    <name evidence="2" type="ORF">FHS33_004658</name>
</gene>